<dbReference type="GO" id="GO:1990351">
    <property type="term" value="C:transporter complex"/>
    <property type="evidence" value="ECO:0007669"/>
    <property type="project" value="TreeGrafter"/>
</dbReference>
<dbReference type="EMBL" id="SHBF01000028">
    <property type="protein sequence ID" value="RZO26356.1"/>
    <property type="molecule type" value="Genomic_DNA"/>
</dbReference>
<sequence>MKRITKILYLLVLVFNQNFLFSNILEYDVFVENNTNSSCMIYQPYLGVVKDAESMDIKSDKFEITDQKVLILNDNVRIDFPEGILNAGKARIDQENGFVNFKKGGELILKDYFFNSEEGVFDKNKLFVDFTDGETYINNRGFIISFKKLTGNLDNQITLEDISMTSCKDPKDGWQLNAESITLDDNTMRGYAKKVKVKAFDRTILRIPYLPFATSQERMSGFLEPKISYSSDGLDFMIPYYRVLSETSDFTIALRNISDRGLGFEANSRNLHGNNNLRSIDFIYFNNDKEYESIYPSDSDSRWAFSINDSFGDKKNFWVDVDWSKSSDSLVLRDIPGDITLIGSQREQSLKQNVKINGVLKNFQVSVSQEGYQALNPILTNGYKKSPSINFNYFKNFKNVSVHEHLNYTNFVADTIHGFFGIDKNNRFRSSIPNPVEGERIFYMLEISNSMSISGYQLNTSVGVRGIDFDIVDNKINPNSVMVPTFKFDLSTLLIMKSGIQSHILKPRIFYGYVGHEEQDDNPVFDSYKLGMMNQVFNLNRFTGMDRIGDQNFYTLSMEYKRRQMNMNNISFEISQKFYLKDRKVFINNMSMNSMQADMMSNTMNMGMMSNSMNMNTMSNSMDMGMMTMMNGDKDPIMIMAKWMPNMKTMFMASGSYSDQMKKFPIAGLTINHIFDKGKVGYAKRYTRMTGDFNQTLDYSEFFANLQIKDNVSFVAEVKRDDENSSNIESSVGIGFENCCFSFRILASDKNLSKYLDGYRPEAYQYLGDAWDDIIRIESKSRINFEFELKGLNSSFEKVSRFMNNSLLSH</sequence>
<comment type="subcellular location">
    <subcellularLocation>
        <location evidence="2">Cell outer membrane</location>
    </subcellularLocation>
</comment>
<dbReference type="GO" id="GO:0043165">
    <property type="term" value="P:Gram-negative-bacterium-type cell outer membrane assembly"/>
    <property type="evidence" value="ECO:0007669"/>
    <property type="project" value="UniProtKB-UniRule"/>
</dbReference>
<organism evidence="4 5">
    <name type="scientific">SAR86 cluster bacterium</name>
    <dbReference type="NCBI Taxonomy" id="2030880"/>
    <lineage>
        <taxon>Bacteria</taxon>
        <taxon>Pseudomonadati</taxon>
        <taxon>Pseudomonadota</taxon>
        <taxon>Gammaproteobacteria</taxon>
        <taxon>SAR86 cluster</taxon>
    </lineage>
</organism>
<dbReference type="InterPro" id="IPR020889">
    <property type="entry name" value="LipoPS_assembly_LptD"/>
</dbReference>
<protein>
    <recommendedName>
        <fullName evidence="2">LPS-assembly protein LptD</fullName>
    </recommendedName>
</protein>
<comment type="caution">
    <text evidence="2">Lacks conserved residue(s) required for the propagation of feature annotation.</text>
</comment>
<comment type="similarity">
    <text evidence="2">Belongs to the LptD family.</text>
</comment>
<accession>A0A520MYV8</accession>
<keyword evidence="1 2" id="KW-0998">Cell outer membrane</keyword>
<evidence type="ECO:0000313" key="5">
    <source>
        <dbReference type="Proteomes" id="UP000318710"/>
    </source>
</evidence>
<reference evidence="4 5" key="1">
    <citation type="submission" date="2019-02" db="EMBL/GenBank/DDBJ databases">
        <title>Prokaryotic population dynamics and viral predation in marine succession experiment using metagenomics: the confinement effect.</title>
        <authorList>
            <person name="Haro-Moreno J.M."/>
            <person name="Rodriguez-Valera F."/>
            <person name="Lopez-Perez M."/>
        </authorList>
    </citation>
    <scope>NUCLEOTIDE SEQUENCE [LARGE SCALE GENOMIC DNA]</scope>
    <source>
        <strain evidence="4">MED-G160</strain>
    </source>
</reference>
<dbReference type="GO" id="GO:0009279">
    <property type="term" value="C:cell outer membrane"/>
    <property type="evidence" value="ECO:0007669"/>
    <property type="project" value="UniProtKB-SubCell"/>
</dbReference>
<evidence type="ECO:0000313" key="4">
    <source>
        <dbReference type="EMBL" id="RZO26356.1"/>
    </source>
</evidence>
<comment type="function">
    <text evidence="2">Together with LptE, is involved in the assembly of lipopolysaccharide (LPS) at the surface of the outer membrane.</text>
</comment>
<comment type="subunit">
    <text evidence="2">Component of the lipopolysaccharide transport and assembly complex. Interacts with LptE and LptA.</text>
</comment>
<evidence type="ECO:0000256" key="2">
    <source>
        <dbReference type="HAMAP-Rule" id="MF_01411"/>
    </source>
</evidence>
<evidence type="ECO:0000259" key="3">
    <source>
        <dbReference type="Pfam" id="PF04453"/>
    </source>
</evidence>
<dbReference type="GO" id="GO:0015920">
    <property type="term" value="P:lipopolysaccharide transport"/>
    <property type="evidence" value="ECO:0007669"/>
    <property type="project" value="InterPro"/>
</dbReference>
<dbReference type="InterPro" id="IPR007543">
    <property type="entry name" value="LptD_C"/>
</dbReference>
<dbReference type="HAMAP" id="MF_01411">
    <property type="entry name" value="LPS_assembly_LptD"/>
    <property type="match status" value="1"/>
</dbReference>
<dbReference type="PANTHER" id="PTHR30189">
    <property type="entry name" value="LPS-ASSEMBLY PROTEIN"/>
    <property type="match status" value="1"/>
</dbReference>
<keyword evidence="2" id="KW-0732">Signal</keyword>
<comment type="caution">
    <text evidence="4">The sequence shown here is derived from an EMBL/GenBank/DDBJ whole genome shotgun (WGS) entry which is preliminary data.</text>
</comment>
<proteinExistence type="inferred from homology"/>
<evidence type="ECO:0000256" key="1">
    <source>
        <dbReference type="ARBA" id="ARBA00023237"/>
    </source>
</evidence>
<gene>
    <name evidence="2" type="primary">lptD</name>
    <name evidence="4" type="ORF">EVA93_04205</name>
</gene>
<dbReference type="Proteomes" id="UP000318710">
    <property type="component" value="Unassembled WGS sequence"/>
</dbReference>
<dbReference type="Pfam" id="PF04453">
    <property type="entry name" value="LptD"/>
    <property type="match status" value="1"/>
</dbReference>
<name>A0A520MYV8_9GAMM</name>
<dbReference type="PANTHER" id="PTHR30189:SF1">
    <property type="entry name" value="LPS-ASSEMBLY PROTEIN LPTD"/>
    <property type="match status" value="1"/>
</dbReference>
<dbReference type="AlphaFoldDB" id="A0A520MYV8"/>
<feature type="domain" description="LptD C-terminal" evidence="3">
    <location>
        <begin position="301"/>
        <end position="711"/>
    </location>
</feature>
<dbReference type="InterPro" id="IPR050218">
    <property type="entry name" value="LptD"/>
</dbReference>
<keyword evidence="2" id="KW-0472">Membrane</keyword>